<keyword evidence="7" id="KW-1133">Transmembrane helix</keyword>
<evidence type="ECO:0000256" key="5">
    <source>
        <dbReference type="ARBA" id="ARBA00023180"/>
    </source>
</evidence>
<dbReference type="AlphaFoldDB" id="A0A914I1S2"/>
<feature type="compositionally biased region" description="Basic and acidic residues" evidence="6">
    <location>
        <begin position="509"/>
        <end position="523"/>
    </location>
</feature>
<dbReference type="Pfam" id="PF02485">
    <property type="entry name" value="Branch"/>
    <property type="match status" value="1"/>
</dbReference>
<keyword evidence="4 7" id="KW-0472">Membrane</keyword>
<feature type="region of interest" description="Disordered" evidence="6">
    <location>
        <begin position="508"/>
        <end position="543"/>
    </location>
</feature>
<dbReference type="InterPro" id="IPR003406">
    <property type="entry name" value="Glyco_trans_14"/>
</dbReference>
<evidence type="ECO:0000256" key="3">
    <source>
        <dbReference type="ARBA" id="ARBA00022679"/>
    </source>
</evidence>
<reference evidence="9" key="1">
    <citation type="submission" date="2022-11" db="UniProtKB">
        <authorList>
            <consortium name="WormBaseParasite"/>
        </authorList>
    </citation>
    <scope>IDENTIFICATION</scope>
</reference>
<dbReference type="PANTHER" id="PTHR46671">
    <property type="entry name" value="PROTEIN CBG11221"/>
    <property type="match status" value="1"/>
</dbReference>
<proteinExistence type="predicted"/>
<keyword evidence="7" id="KW-0812">Transmembrane</keyword>
<keyword evidence="5" id="KW-0325">Glycoprotein</keyword>
<comment type="subcellular location">
    <subcellularLocation>
        <location evidence="1">Membrane</location>
        <topology evidence="1">Single-pass type II membrane protein</topology>
    </subcellularLocation>
</comment>
<evidence type="ECO:0000256" key="4">
    <source>
        <dbReference type="ARBA" id="ARBA00023136"/>
    </source>
</evidence>
<evidence type="ECO:0000313" key="8">
    <source>
        <dbReference type="Proteomes" id="UP000887572"/>
    </source>
</evidence>
<name>A0A914I1S2_GLORO</name>
<feature type="compositionally biased region" description="Basic residues" evidence="6">
    <location>
        <begin position="533"/>
        <end position="543"/>
    </location>
</feature>
<dbReference type="PANTHER" id="PTHR46671:SF7">
    <property type="entry name" value="CORE-2_I-BRANCHING ENZYME"/>
    <property type="match status" value="1"/>
</dbReference>
<dbReference type="Proteomes" id="UP000887572">
    <property type="component" value="Unplaced"/>
</dbReference>
<evidence type="ECO:0000256" key="2">
    <source>
        <dbReference type="ARBA" id="ARBA00022676"/>
    </source>
</evidence>
<evidence type="ECO:0000256" key="7">
    <source>
        <dbReference type="SAM" id="Phobius"/>
    </source>
</evidence>
<evidence type="ECO:0000313" key="9">
    <source>
        <dbReference type="WBParaSite" id="Gr19_v10_g5812.t1"/>
    </source>
</evidence>
<dbReference type="GO" id="GO:0016020">
    <property type="term" value="C:membrane"/>
    <property type="evidence" value="ECO:0007669"/>
    <property type="project" value="UniProtKB-SubCell"/>
</dbReference>
<accession>A0A914I1S2</accession>
<dbReference type="GO" id="GO:0016757">
    <property type="term" value="F:glycosyltransferase activity"/>
    <property type="evidence" value="ECO:0007669"/>
    <property type="project" value="UniProtKB-KW"/>
</dbReference>
<dbReference type="WBParaSite" id="Gr19_v10_g5812.t1">
    <property type="protein sequence ID" value="Gr19_v10_g5812.t1"/>
    <property type="gene ID" value="Gr19_v10_g5812"/>
</dbReference>
<keyword evidence="2" id="KW-0328">Glycosyltransferase</keyword>
<feature type="transmembrane region" description="Helical" evidence="7">
    <location>
        <begin position="30"/>
        <end position="52"/>
    </location>
</feature>
<sequence length="543" mass="63646">MKKIPLSLRFPFYPSFLHFKLGFSSICHRCIVLFLLAVVVFAYFGLAPFYLYSSPLNDKSVSKMDRQKKASVETVEKARKEWLKPRMDCQRVFNGDKALVQRMAKRRRKMKDPNDLEMSCQMIQERNWDPGEDGETNITEMERQMPMAFARVVYIDYLFLEAELLVNYAHNNWYCYVLDSKSSRTFQRRMQQLASCFENVIVLEEMFDIDRRGPNMNKAMMECVRTLTDGGKHWKYLITLQNHDVQAKTNAEMAQIFSWLGGANDLEVELQSPLTKERLEHYRTHFNWTFDSLHLFKEEAMNHRTDENGRPLALSLSKGYMTASLARQFVDFVVNELNLTTMLEQLNSGIFGVDEHFWQSLSSSEALDAPGGFPHTCFVKDIDEEDTSIRKYRYITRFAMWAPSSKCLSGNWRHAVCVFGLEDLMGPDSEIRRLPHLFVNKLMQQFDFDAILCWHRWMRERRRSKTMKLDERFYRDWPQTKYQTERQLRKAGEHRAEVNCETGGMVWWGKDDDGNGTDRRKNGGGEGEEAMGRTKKRKEKGGG</sequence>
<evidence type="ECO:0000256" key="1">
    <source>
        <dbReference type="ARBA" id="ARBA00004606"/>
    </source>
</evidence>
<protein>
    <submittedName>
        <fullName evidence="9">Uncharacterized protein</fullName>
    </submittedName>
</protein>
<keyword evidence="8" id="KW-1185">Reference proteome</keyword>
<evidence type="ECO:0000256" key="6">
    <source>
        <dbReference type="SAM" id="MobiDB-lite"/>
    </source>
</evidence>
<keyword evidence="3" id="KW-0808">Transferase</keyword>
<organism evidence="8 9">
    <name type="scientific">Globodera rostochiensis</name>
    <name type="common">Golden nematode worm</name>
    <name type="synonym">Heterodera rostochiensis</name>
    <dbReference type="NCBI Taxonomy" id="31243"/>
    <lineage>
        <taxon>Eukaryota</taxon>
        <taxon>Metazoa</taxon>
        <taxon>Ecdysozoa</taxon>
        <taxon>Nematoda</taxon>
        <taxon>Chromadorea</taxon>
        <taxon>Rhabditida</taxon>
        <taxon>Tylenchina</taxon>
        <taxon>Tylenchomorpha</taxon>
        <taxon>Tylenchoidea</taxon>
        <taxon>Heteroderidae</taxon>
        <taxon>Heteroderinae</taxon>
        <taxon>Globodera</taxon>
    </lineage>
</organism>